<feature type="region of interest" description="Disordered" evidence="1">
    <location>
        <begin position="449"/>
        <end position="474"/>
    </location>
</feature>
<evidence type="ECO:0000313" key="4">
    <source>
        <dbReference type="Proteomes" id="UP000504636"/>
    </source>
</evidence>
<dbReference type="RefSeq" id="XP_033575422.1">
    <property type="nucleotide sequence ID" value="XM_033723678.1"/>
</dbReference>
<dbReference type="Proteomes" id="UP000504636">
    <property type="component" value="Unplaced"/>
</dbReference>
<keyword evidence="4" id="KW-1185">Reference proteome</keyword>
<dbReference type="InterPro" id="IPR057227">
    <property type="entry name" value="DUF7905"/>
</dbReference>
<dbReference type="GeneID" id="54464571"/>
<dbReference type="AlphaFoldDB" id="A0A6A6YIT3"/>
<name>A0A6A6YIT3_9PEZI</name>
<accession>A0A6A6YIT3</accession>
<reference evidence="5" key="3">
    <citation type="submission" date="2025-04" db="UniProtKB">
        <authorList>
            <consortium name="RefSeq"/>
        </authorList>
    </citation>
    <scope>IDENTIFICATION</scope>
    <source>
        <strain evidence="5">CBS 304.34</strain>
    </source>
</reference>
<gene>
    <name evidence="3 5" type="ORF">BDZ99DRAFT_499772</name>
</gene>
<dbReference type="Pfam" id="PF25482">
    <property type="entry name" value="DUF7905"/>
    <property type="match status" value="1"/>
</dbReference>
<reference evidence="5" key="2">
    <citation type="submission" date="2020-04" db="EMBL/GenBank/DDBJ databases">
        <authorList>
            <consortium name="NCBI Genome Project"/>
        </authorList>
    </citation>
    <scope>NUCLEOTIDE SEQUENCE</scope>
    <source>
        <strain evidence="5">CBS 304.34</strain>
    </source>
</reference>
<evidence type="ECO:0000313" key="3">
    <source>
        <dbReference type="EMBL" id="KAF2808458.1"/>
    </source>
</evidence>
<feature type="compositionally biased region" description="Basic and acidic residues" evidence="1">
    <location>
        <begin position="455"/>
        <end position="466"/>
    </location>
</feature>
<evidence type="ECO:0000259" key="2">
    <source>
        <dbReference type="Pfam" id="PF25482"/>
    </source>
</evidence>
<organism evidence="3">
    <name type="scientific">Mytilinidion resinicola</name>
    <dbReference type="NCBI Taxonomy" id="574789"/>
    <lineage>
        <taxon>Eukaryota</taxon>
        <taxon>Fungi</taxon>
        <taxon>Dikarya</taxon>
        <taxon>Ascomycota</taxon>
        <taxon>Pezizomycotina</taxon>
        <taxon>Dothideomycetes</taxon>
        <taxon>Pleosporomycetidae</taxon>
        <taxon>Mytilinidiales</taxon>
        <taxon>Mytilinidiaceae</taxon>
        <taxon>Mytilinidion</taxon>
    </lineage>
</organism>
<evidence type="ECO:0000256" key="1">
    <source>
        <dbReference type="SAM" id="MobiDB-lite"/>
    </source>
</evidence>
<proteinExistence type="predicted"/>
<feature type="domain" description="DUF7905" evidence="2">
    <location>
        <begin position="111"/>
        <end position="414"/>
    </location>
</feature>
<reference evidence="3 5" key="1">
    <citation type="journal article" date="2020" name="Stud. Mycol.">
        <title>101 Dothideomycetes genomes: a test case for predicting lifestyles and emergence of pathogens.</title>
        <authorList>
            <person name="Haridas S."/>
            <person name="Albert R."/>
            <person name="Binder M."/>
            <person name="Bloem J."/>
            <person name="Labutti K."/>
            <person name="Salamov A."/>
            <person name="Andreopoulos B."/>
            <person name="Baker S."/>
            <person name="Barry K."/>
            <person name="Bills G."/>
            <person name="Bluhm B."/>
            <person name="Cannon C."/>
            <person name="Castanera R."/>
            <person name="Culley D."/>
            <person name="Daum C."/>
            <person name="Ezra D."/>
            <person name="Gonzalez J."/>
            <person name="Henrissat B."/>
            <person name="Kuo A."/>
            <person name="Liang C."/>
            <person name="Lipzen A."/>
            <person name="Lutzoni F."/>
            <person name="Magnuson J."/>
            <person name="Mondo S."/>
            <person name="Nolan M."/>
            <person name="Ohm R."/>
            <person name="Pangilinan J."/>
            <person name="Park H.-J."/>
            <person name="Ramirez L."/>
            <person name="Alfaro M."/>
            <person name="Sun H."/>
            <person name="Tritt A."/>
            <person name="Yoshinaga Y."/>
            <person name="Zwiers L.-H."/>
            <person name="Turgeon B."/>
            <person name="Goodwin S."/>
            <person name="Spatafora J."/>
            <person name="Crous P."/>
            <person name="Grigoriev I."/>
        </authorList>
    </citation>
    <scope>NUCLEOTIDE SEQUENCE</scope>
    <source>
        <strain evidence="3 5">CBS 304.34</strain>
    </source>
</reference>
<evidence type="ECO:0000313" key="5">
    <source>
        <dbReference type="RefSeq" id="XP_033575422.1"/>
    </source>
</evidence>
<sequence>MEELRKIQVGSMVYTSLQSAGPGMPVRIMITGTEQARVDDAKPRVENFIKAKIALQNFRPTTRFVCFEERIKSVRIKPYGNPQALTVIVDPMETLLPVEMVAPLRQPDIQEMIRDDQLEAVEETILESFDVIRQRSQVYSMGISLGLLKLGPRLRPSQENCYKRDEFVDMMERDDTRVSGSIEKPVMGSVEHELLGRLIGAPNVLSPIHHQIRSNSFIKPVFRVTAILRDPNNSGRNVLLQLEFEDRDDDEIVRLPAKWSILEPGKDLPANMMNVNLLFPSSGRAWHFHVNSSRVVRKDRLSPFLVEYANRIVLDTSRARNPNFLDRYIRFPTGGPTLLRAKTERVWVFRITGTDYRLEASQSRYGYDANPHPTLQWFCTVRHPDWETHFHMLEKMTIGNVPKWPHMMKMFFPDDGYTYIEETEPVVEPKKKKEIDKAAKKAKIGGENFGKGKGKAKDIDTNESSKKMSIADSNNLKPETGLRLLTHKLIKITAVVEGRPVE</sequence>
<protein>
    <recommendedName>
        <fullName evidence="2">DUF7905 domain-containing protein</fullName>
    </recommendedName>
</protein>
<dbReference type="EMBL" id="MU003703">
    <property type="protein sequence ID" value="KAF2808458.1"/>
    <property type="molecule type" value="Genomic_DNA"/>
</dbReference>
<dbReference type="OrthoDB" id="4739136at2759"/>